<name>A0ABR2HJP1_9PEZI</name>
<dbReference type="PANTHER" id="PTHR36847">
    <property type="entry name" value="AMIDOLIGASE ENZYME"/>
    <property type="match status" value="1"/>
</dbReference>
<organism evidence="1 2">
    <name type="scientific">Apiospora arundinis</name>
    <dbReference type="NCBI Taxonomy" id="335852"/>
    <lineage>
        <taxon>Eukaryota</taxon>
        <taxon>Fungi</taxon>
        <taxon>Dikarya</taxon>
        <taxon>Ascomycota</taxon>
        <taxon>Pezizomycotina</taxon>
        <taxon>Sordariomycetes</taxon>
        <taxon>Xylariomycetidae</taxon>
        <taxon>Amphisphaeriales</taxon>
        <taxon>Apiosporaceae</taxon>
        <taxon>Apiospora</taxon>
    </lineage>
</organism>
<gene>
    <name evidence="1" type="ORF">PGQ11_014891</name>
</gene>
<protein>
    <submittedName>
        <fullName evidence="1">Uncharacterized protein</fullName>
    </submittedName>
</protein>
<sequence>MPASSPPTLGLGFEFEWWEAALYDDLEDKDYPFKGKRAFEKTGTNTTDSVRKINTKCEHGEILTGNYDENNPAPDCWNPNEGRMPSKDVVDRMLGKLRVTVQDALVLEKRELVSALSVEHPKVDNLVDGVSSAFTKYTAHRDEGRERNLADNPKTWRKDTHVFEQVFYFVALELRTRVYTEANKEDHGNEMRDELKRILDAIPRKHNVSVNAGNAATYRLPDQSVKSGEARAGMHIHVSATGVFDTETQGRTNKVGIMEKRILASKKLLTLYWLIEPNISKLHASWRSADPRYAGLLRRHSNLAFLNLTKNPKDNDNCEHWGQHDEEEKLRKEGRYFYDEAKFEAQGKLYLKDLDSEAQQMYTAVMEQVSRSGGSDYERNMSAIDRIWMCKNMDQLVWLCSSRFGNRRAALSLNQLLPSDSKYQGGGVRKADQRLGTVEFRAMQGSFNYEAVIAWSDVVMRITEVCVTQSTSVFTDTVERLLQAPKPGGDPVKTFIERLDFPKEHRAYKFYNDRLQKEVFDKEANPRSGKSPTLNVFVERK</sequence>
<keyword evidence="2" id="KW-1185">Reference proteome</keyword>
<dbReference type="EMBL" id="JAPCWZ010000010">
    <property type="protein sequence ID" value="KAK8848411.1"/>
    <property type="molecule type" value="Genomic_DNA"/>
</dbReference>
<proteinExistence type="predicted"/>
<comment type="caution">
    <text evidence="1">The sequence shown here is derived from an EMBL/GenBank/DDBJ whole genome shotgun (WGS) entry which is preliminary data.</text>
</comment>
<dbReference type="Proteomes" id="UP001390339">
    <property type="component" value="Unassembled WGS sequence"/>
</dbReference>
<dbReference type="PANTHER" id="PTHR36847:SF1">
    <property type="entry name" value="AMIDOLIGASE ENZYME"/>
    <property type="match status" value="1"/>
</dbReference>
<evidence type="ECO:0000313" key="2">
    <source>
        <dbReference type="Proteomes" id="UP001390339"/>
    </source>
</evidence>
<evidence type="ECO:0000313" key="1">
    <source>
        <dbReference type="EMBL" id="KAK8848411.1"/>
    </source>
</evidence>
<accession>A0ABR2HJP1</accession>
<reference evidence="1 2" key="1">
    <citation type="journal article" date="2024" name="IMA Fungus">
        <title>Apiospora arundinis, a panoply of carbohydrate-active enzymes and secondary metabolites.</title>
        <authorList>
            <person name="Sorensen T."/>
            <person name="Petersen C."/>
            <person name="Muurmann A.T."/>
            <person name="Christiansen J.V."/>
            <person name="Brundto M.L."/>
            <person name="Overgaard C.K."/>
            <person name="Boysen A.T."/>
            <person name="Wollenberg R.D."/>
            <person name="Larsen T.O."/>
            <person name="Sorensen J.L."/>
            <person name="Nielsen K.L."/>
            <person name="Sondergaard T.E."/>
        </authorList>
    </citation>
    <scope>NUCLEOTIDE SEQUENCE [LARGE SCALE GENOMIC DNA]</scope>
    <source>
        <strain evidence="1 2">AAU 773</strain>
    </source>
</reference>